<proteinExistence type="inferred from homology"/>
<dbReference type="GO" id="GO:0005737">
    <property type="term" value="C:cytoplasm"/>
    <property type="evidence" value="ECO:0007669"/>
    <property type="project" value="TreeGrafter"/>
</dbReference>
<evidence type="ECO:0000256" key="2">
    <source>
        <dbReference type="ARBA" id="ARBA00013194"/>
    </source>
</evidence>
<name>A0A9P6K0R9_9FUNG</name>
<evidence type="ECO:0000256" key="5">
    <source>
        <dbReference type="ARBA" id="ARBA00038106"/>
    </source>
</evidence>
<accession>A0A9P6K0R9</accession>
<dbReference type="PANTHER" id="PTHR10516">
    <property type="entry name" value="PEPTIDYL-PROLYL CIS-TRANS ISOMERASE"/>
    <property type="match status" value="1"/>
</dbReference>
<evidence type="ECO:0000256" key="1">
    <source>
        <dbReference type="ARBA" id="ARBA00000971"/>
    </source>
</evidence>
<dbReference type="AlphaFoldDB" id="A0A9P6K0R9"/>
<protein>
    <recommendedName>
        <fullName evidence="2 6">peptidylprolyl isomerase</fullName>
        <ecNumber evidence="2 6">5.2.1.8</ecNumber>
    </recommendedName>
</protein>
<dbReference type="Pfam" id="PF00254">
    <property type="entry name" value="FKBP_C"/>
    <property type="match status" value="1"/>
</dbReference>
<gene>
    <name evidence="8" type="primary">FPR1_1</name>
    <name evidence="8" type="ORF">EC957_003730</name>
</gene>
<dbReference type="InterPro" id="IPR050689">
    <property type="entry name" value="FKBP-type_PPIase"/>
</dbReference>
<dbReference type="PANTHER" id="PTHR10516:SF443">
    <property type="entry name" value="FK506-BINDING PROTEIN 59-RELATED"/>
    <property type="match status" value="1"/>
</dbReference>
<feature type="domain" description="PPIase FKBP-type" evidence="7">
    <location>
        <begin position="20"/>
        <end position="108"/>
    </location>
</feature>
<dbReference type="Gene3D" id="3.10.50.40">
    <property type="match status" value="1"/>
</dbReference>
<evidence type="ECO:0000313" key="8">
    <source>
        <dbReference type="EMBL" id="KAF9540808.1"/>
    </source>
</evidence>
<dbReference type="Proteomes" id="UP000723463">
    <property type="component" value="Unassembled WGS sequence"/>
</dbReference>
<dbReference type="PROSITE" id="PS50059">
    <property type="entry name" value="FKBP_PPIASE"/>
    <property type="match status" value="1"/>
</dbReference>
<keyword evidence="4 6" id="KW-0413">Isomerase</keyword>
<organism evidence="8 9">
    <name type="scientific">Mortierella hygrophila</name>
    <dbReference type="NCBI Taxonomy" id="979708"/>
    <lineage>
        <taxon>Eukaryota</taxon>
        <taxon>Fungi</taxon>
        <taxon>Fungi incertae sedis</taxon>
        <taxon>Mucoromycota</taxon>
        <taxon>Mortierellomycotina</taxon>
        <taxon>Mortierellomycetes</taxon>
        <taxon>Mortierellales</taxon>
        <taxon>Mortierellaceae</taxon>
        <taxon>Mortierella</taxon>
    </lineage>
</organism>
<comment type="caution">
    <text evidence="8">The sequence shown here is derived from an EMBL/GenBank/DDBJ whole genome shotgun (WGS) entry which is preliminary data.</text>
</comment>
<evidence type="ECO:0000256" key="3">
    <source>
        <dbReference type="ARBA" id="ARBA00023110"/>
    </source>
</evidence>
<dbReference type="GO" id="GO:0003755">
    <property type="term" value="F:peptidyl-prolyl cis-trans isomerase activity"/>
    <property type="evidence" value="ECO:0007669"/>
    <property type="project" value="UniProtKB-KW"/>
</dbReference>
<evidence type="ECO:0000259" key="7">
    <source>
        <dbReference type="PROSITE" id="PS50059"/>
    </source>
</evidence>
<dbReference type="SUPFAM" id="SSF54534">
    <property type="entry name" value="FKBP-like"/>
    <property type="match status" value="1"/>
</dbReference>
<reference evidence="8" key="1">
    <citation type="journal article" date="2020" name="Fungal Divers.">
        <title>Resolving the Mortierellaceae phylogeny through synthesis of multi-gene phylogenetics and phylogenomics.</title>
        <authorList>
            <person name="Vandepol N."/>
            <person name="Liber J."/>
            <person name="Desiro A."/>
            <person name="Na H."/>
            <person name="Kennedy M."/>
            <person name="Barry K."/>
            <person name="Grigoriev I.V."/>
            <person name="Miller A.N."/>
            <person name="O'Donnell K."/>
            <person name="Stajich J.E."/>
            <person name="Bonito G."/>
        </authorList>
    </citation>
    <scope>NUCLEOTIDE SEQUENCE</scope>
    <source>
        <strain evidence="8">NRRL 2591</strain>
    </source>
</reference>
<dbReference type="FunFam" id="3.10.50.40:FF:000025">
    <property type="entry name" value="Peptidylprolyl isomerase"/>
    <property type="match status" value="1"/>
</dbReference>
<evidence type="ECO:0000256" key="6">
    <source>
        <dbReference type="PROSITE-ProRule" id="PRU00277"/>
    </source>
</evidence>
<keyword evidence="9" id="KW-1185">Reference proteome</keyword>
<keyword evidence="3 6" id="KW-0697">Rotamase</keyword>
<dbReference type="EMBL" id="JAAAXW010000187">
    <property type="protein sequence ID" value="KAF9540808.1"/>
    <property type="molecule type" value="Genomic_DNA"/>
</dbReference>
<evidence type="ECO:0000256" key="4">
    <source>
        <dbReference type="ARBA" id="ARBA00023235"/>
    </source>
</evidence>
<comment type="similarity">
    <text evidence="5">Belongs to the FKBP-type PPIase family. FKBP1 subfamily.</text>
</comment>
<comment type="catalytic activity">
    <reaction evidence="1 6">
        <text>[protein]-peptidylproline (omega=180) = [protein]-peptidylproline (omega=0)</text>
        <dbReference type="Rhea" id="RHEA:16237"/>
        <dbReference type="Rhea" id="RHEA-COMP:10747"/>
        <dbReference type="Rhea" id="RHEA-COMP:10748"/>
        <dbReference type="ChEBI" id="CHEBI:83833"/>
        <dbReference type="ChEBI" id="CHEBI:83834"/>
        <dbReference type="EC" id="5.2.1.8"/>
    </reaction>
</comment>
<dbReference type="InterPro" id="IPR001179">
    <property type="entry name" value="PPIase_FKBP_dom"/>
</dbReference>
<dbReference type="InterPro" id="IPR046357">
    <property type="entry name" value="PPIase_dom_sf"/>
</dbReference>
<dbReference type="EC" id="5.2.1.8" evidence="2 6"/>
<sequence>MGVTKTLITPGDGINFPKKGDTVTMHYTGTLADGSKFDSSVDRNKPFVTKIGVGQVIQGWDEGVPLMSLGEKAVLKITPDFGYGANGYPPVIPQNADLTFEVQLLKIN</sequence>
<evidence type="ECO:0000313" key="9">
    <source>
        <dbReference type="Proteomes" id="UP000723463"/>
    </source>
</evidence>